<dbReference type="PANTHER" id="PTHR43772:SF2">
    <property type="entry name" value="PUTATIVE (AFU_ORTHOLOGUE AFUA_2G04480)-RELATED"/>
    <property type="match status" value="1"/>
</dbReference>
<dbReference type="Proteomes" id="UP000018142">
    <property type="component" value="Unassembled WGS sequence"/>
</dbReference>
<dbReference type="GO" id="GO:0045493">
    <property type="term" value="P:xylan catabolic process"/>
    <property type="evidence" value="ECO:0007669"/>
    <property type="project" value="UniProtKB-KW"/>
</dbReference>
<evidence type="ECO:0000256" key="4">
    <source>
        <dbReference type="ARBA" id="ARBA00023277"/>
    </source>
</evidence>
<organism evidence="8 9">
    <name type="scientific">[Eubacterium] siraeum CAG:80</name>
    <dbReference type="NCBI Taxonomy" id="1263080"/>
    <lineage>
        <taxon>Bacteria</taxon>
        <taxon>Bacillati</taxon>
        <taxon>Bacillota</taxon>
        <taxon>Clostridia</taxon>
        <taxon>Eubacteriales</taxon>
        <taxon>Oscillospiraceae</taxon>
        <taxon>Oscillospiraceae incertae sedis</taxon>
    </lineage>
</organism>
<evidence type="ECO:0000256" key="5">
    <source>
        <dbReference type="ARBA" id="ARBA00023295"/>
    </source>
</evidence>
<dbReference type="InterPro" id="IPR023296">
    <property type="entry name" value="Glyco_hydro_beta-prop_sf"/>
</dbReference>
<dbReference type="SUPFAM" id="SSF49785">
    <property type="entry name" value="Galactose-binding domain-like"/>
    <property type="match status" value="1"/>
</dbReference>
<dbReference type="GO" id="GO:0030246">
    <property type="term" value="F:carbohydrate binding"/>
    <property type="evidence" value="ECO:0007669"/>
    <property type="project" value="InterPro"/>
</dbReference>
<dbReference type="Pfam" id="PF03422">
    <property type="entry name" value="CBM_6"/>
    <property type="match status" value="1"/>
</dbReference>
<dbReference type="AlphaFoldDB" id="R6RK88"/>
<reference evidence="8" key="1">
    <citation type="submission" date="2012-11" db="EMBL/GenBank/DDBJ databases">
        <title>Dependencies among metagenomic species, viruses, plasmids and units of genetic variation.</title>
        <authorList>
            <person name="Nielsen H.B."/>
            <person name="Almeida M."/>
            <person name="Juncker A.S."/>
            <person name="Rasmussen S."/>
            <person name="Li J."/>
            <person name="Sunagawa S."/>
            <person name="Plichta D."/>
            <person name="Gautier L."/>
            <person name="Le Chatelier E."/>
            <person name="Peletier E."/>
            <person name="Bonde I."/>
            <person name="Nielsen T."/>
            <person name="Manichanh C."/>
            <person name="Arumugam M."/>
            <person name="Batto J."/>
            <person name="Santos M.B.Q.D."/>
            <person name="Blom N."/>
            <person name="Borruel N."/>
            <person name="Burgdorf K.S."/>
            <person name="Boumezbeur F."/>
            <person name="Casellas F."/>
            <person name="Dore J."/>
            <person name="Guarner F."/>
            <person name="Hansen T."/>
            <person name="Hildebrand F."/>
            <person name="Kaas R.S."/>
            <person name="Kennedy S."/>
            <person name="Kristiansen K."/>
            <person name="Kultima J.R."/>
            <person name="Leonard P."/>
            <person name="Levenez F."/>
            <person name="Lund O."/>
            <person name="Moumen B."/>
            <person name="Le Paslier D."/>
            <person name="Pons N."/>
            <person name="Pedersen O."/>
            <person name="Prifti E."/>
            <person name="Qin J."/>
            <person name="Raes J."/>
            <person name="Tap J."/>
            <person name="Tims S."/>
            <person name="Ussery D.W."/>
            <person name="Yamada T."/>
            <person name="MetaHit consortium"/>
            <person name="Renault P."/>
            <person name="Sicheritz-Ponten T."/>
            <person name="Bork P."/>
            <person name="Wang J."/>
            <person name="Brunak S."/>
            <person name="Ehrlich S.D."/>
        </authorList>
    </citation>
    <scope>NUCLEOTIDE SEQUENCE [LARGE SCALE GENOMIC DNA]</scope>
</reference>
<feature type="domain" description="CBM6" evidence="7">
    <location>
        <begin position="365"/>
        <end position="454"/>
    </location>
</feature>
<keyword evidence="2" id="KW-0624">Polysaccharide degradation</keyword>
<dbReference type="Pfam" id="PF04616">
    <property type="entry name" value="Glyco_hydro_43"/>
    <property type="match status" value="1"/>
</dbReference>
<protein>
    <submittedName>
        <fullName evidence="8">Beta-xylosidase</fullName>
    </submittedName>
</protein>
<dbReference type="CDD" id="cd04084">
    <property type="entry name" value="CBM6_xylanase-like"/>
    <property type="match status" value="1"/>
</dbReference>
<dbReference type="GO" id="GO:0004553">
    <property type="term" value="F:hydrolase activity, hydrolyzing O-glycosyl compounds"/>
    <property type="evidence" value="ECO:0007669"/>
    <property type="project" value="InterPro"/>
</dbReference>
<dbReference type="Gene3D" id="2.60.120.260">
    <property type="entry name" value="Galactose-binding domain-like"/>
    <property type="match status" value="1"/>
</dbReference>
<name>R6RK88_9FIRM</name>
<dbReference type="Gene3D" id="2.115.10.20">
    <property type="entry name" value="Glycosyl hydrolase domain, family 43"/>
    <property type="match status" value="1"/>
</dbReference>
<dbReference type="SUPFAM" id="SSF75005">
    <property type="entry name" value="Arabinanase/levansucrase/invertase"/>
    <property type="match status" value="1"/>
</dbReference>
<evidence type="ECO:0000313" key="8">
    <source>
        <dbReference type="EMBL" id="CDC48150.1"/>
    </source>
</evidence>
<keyword evidence="5 6" id="KW-0326">Glycosidase</keyword>
<dbReference type="InterPro" id="IPR052176">
    <property type="entry name" value="Glycosyl_Hydrlase_43_Enz"/>
</dbReference>
<accession>R6RK88</accession>
<sequence length="467" mass="51997">MKISENCYKLENTANPISPNVFCADPTGVEYNGRLYIYGTNDHQEYEAVGDDGKNGYAHIKSIVMLSTDDMVNWEYHGFIDVARIAPWIVNSWAPSIASRVEADGKTHFYLYFSNSGCGVGVLTAEHPLGPWSDPLGKPLIYQNMPGLENCPAPFDPGVCIDENGTGWLAFGGGTPPDGNTLHTNVPKIVRLGKDMLSFDSDFVPIDAPYFFEASELNYENGTFIYTYSTDWQSRENWNRTDIPAPGTCSMGCMTSKTPLDPESWQFKGGFFLNAGDSGMDWCNNHTHLIEYKGTKYILHHTLHIQERTKTKGGFRCMCVDLLPYTDTEFPVTKATREGVTQTQPLDPYKVHSGAEMFTCADMWYEQISTGKMAVKSLSEGAWTYIKGVDFGNGTEKLLVTAKGTGVIEIRLDDRNAEPLGVIKLANDGFDKISVVLPTKITGIHNVYFAFSSKDICLERWQAELKE</sequence>
<dbReference type="CDD" id="cd09003">
    <property type="entry name" value="GH43_XynD-like"/>
    <property type="match status" value="1"/>
</dbReference>
<keyword evidence="4" id="KW-0119">Carbohydrate metabolism</keyword>
<evidence type="ECO:0000313" key="9">
    <source>
        <dbReference type="Proteomes" id="UP000018142"/>
    </source>
</evidence>
<dbReference type="EMBL" id="CBFJ010000159">
    <property type="protein sequence ID" value="CDC48150.1"/>
    <property type="molecule type" value="Genomic_DNA"/>
</dbReference>
<dbReference type="PANTHER" id="PTHR43772">
    <property type="entry name" value="ENDO-1,4-BETA-XYLANASE"/>
    <property type="match status" value="1"/>
</dbReference>
<evidence type="ECO:0000256" key="2">
    <source>
        <dbReference type="ARBA" id="ARBA00022651"/>
    </source>
</evidence>
<dbReference type="InterPro" id="IPR008979">
    <property type="entry name" value="Galactose-bd-like_sf"/>
</dbReference>
<proteinExistence type="inferred from homology"/>
<gene>
    <name evidence="8" type="ORF">BN788_00317</name>
</gene>
<evidence type="ECO:0000256" key="3">
    <source>
        <dbReference type="ARBA" id="ARBA00022801"/>
    </source>
</evidence>
<evidence type="ECO:0000256" key="1">
    <source>
        <dbReference type="ARBA" id="ARBA00009865"/>
    </source>
</evidence>
<keyword evidence="3 6" id="KW-0378">Hydrolase</keyword>
<comment type="caution">
    <text evidence="8">The sequence shown here is derived from an EMBL/GenBank/DDBJ whole genome shotgun (WGS) entry which is preliminary data.</text>
</comment>
<comment type="similarity">
    <text evidence="1 6">Belongs to the glycosyl hydrolase 43 family.</text>
</comment>
<evidence type="ECO:0000259" key="7">
    <source>
        <dbReference type="Pfam" id="PF03422"/>
    </source>
</evidence>
<keyword evidence="2" id="KW-0858">Xylan degradation</keyword>
<evidence type="ECO:0000256" key="6">
    <source>
        <dbReference type="RuleBase" id="RU361187"/>
    </source>
</evidence>
<dbReference type="InterPro" id="IPR006710">
    <property type="entry name" value="Glyco_hydro_43"/>
</dbReference>
<dbReference type="InterPro" id="IPR005084">
    <property type="entry name" value="CBM6"/>
</dbReference>